<dbReference type="InterPro" id="IPR056884">
    <property type="entry name" value="NPHP3-like_N"/>
</dbReference>
<dbReference type="Pfam" id="PF18738">
    <property type="entry name" value="HEPN_DZIP3"/>
    <property type="match status" value="1"/>
</dbReference>
<dbReference type="EMBL" id="CACRXK020009430">
    <property type="protein sequence ID" value="CAB4017174.1"/>
    <property type="molecule type" value="Genomic_DNA"/>
</dbReference>
<protein>
    <submittedName>
        <fullName evidence="1">E3 ubiquitin- ligase DZIP3</fullName>
    </submittedName>
</protein>
<dbReference type="InterPro" id="IPR015943">
    <property type="entry name" value="WD40/YVTN_repeat-like_dom_sf"/>
</dbReference>
<dbReference type="SMART" id="SM00320">
    <property type="entry name" value="WD40"/>
    <property type="match status" value="2"/>
</dbReference>
<dbReference type="Pfam" id="PF00400">
    <property type="entry name" value="WD40"/>
    <property type="match status" value="2"/>
</dbReference>
<dbReference type="PANTHER" id="PTHR10039:SF17">
    <property type="entry name" value="FUNGAL STAND N-TERMINAL GOODBYE DOMAIN-CONTAINING PROTEIN-RELATED"/>
    <property type="match status" value="1"/>
</dbReference>
<dbReference type="InterPro" id="IPR007111">
    <property type="entry name" value="NACHT_NTPase"/>
</dbReference>
<organism evidence="1 2">
    <name type="scientific">Paramuricea clavata</name>
    <name type="common">Red gorgonian</name>
    <name type="synonym">Violescent sea-whip</name>
    <dbReference type="NCBI Taxonomy" id="317549"/>
    <lineage>
        <taxon>Eukaryota</taxon>
        <taxon>Metazoa</taxon>
        <taxon>Cnidaria</taxon>
        <taxon>Anthozoa</taxon>
        <taxon>Octocorallia</taxon>
        <taxon>Malacalcyonacea</taxon>
        <taxon>Plexauridae</taxon>
        <taxon>Paramuricea</taxon>
    </lineage>
</organism>
<dbReference type="InterPro" id="IPR036322">
    <property type="entry name" value="WD40_repeat_dom_sf"/>
</dbReference>
<evidence type="ECO:0000313" key="1">
    <source>
        <dbReference type="EMBL" id="CAB4017174.1"/>
    </source>
</evidence>
<dbReference type="GO" id="GO:0016874">
    <property type="term" value="F:ligase activity"/>
    <property type="evidence" value="ECO:0007669"/>
    <property type="project" value="UniProtKB-KW"/>
</dbReference>
<dbReference type="InterPro" id="IPR041249">
    <property type="entry name" value="HEPN_DZIP3"/>
</dbReference>
<accession>A0A6S7IE51</accession>
<dbReference type="OrthoDB" id="10263272at2759"/>
<dbReference type="PROSITE" id="PS00678">
    <property type="entry name" value="WD_REPEATS_1"/>
    <property type="match status" value="1"/>
</dbReference>
<dbReference type="Pfam" id="PF24883">
    <property type="entry name" value="NPHP3_N"/>
    <property type="match status" value="1"/>
</dbReference>
<keyword evidence="1" id="KW-0436">Ligase</keyword>
<dbReference type="SUPFAM" id="SSF52540">
    <property type="entry name" value="P-loop containing nucleoside triphosphate hydrolases"/>
    <property type="match status" value="1"/>
</dbReference>
<dbReference type="InterPro" id="IPR011048">
    <property type="entry name" value="Haem_d1_sf"/>
</dbReference>
<dbReference type="Gene3D" id="3.40.50.300">
    <property type="entry name" value="P-loop containing nucleotide triphosphate hydrolases"/>
    <property type="match status" value="1"/>
</dbReference>
<dbReference type="InterPro" id="IPR019775">
    <property type="entry name" value="WD40_repeat_CS"/>
</dbReference>
<dbReference type="PROSITE" id="PS50082">
    <property type="entry name" value="WD_REPEATS_2"/>
    <property type="match status" value="2"/>
</dbReference>
<dbReference type="Gene3D" id="2.130.10.10">
    <property type="entry name" value="YVTN repeat-like/Quinoprotein amine dehydrogenase"/>
    <property type="match status" value="2"/>
</dbReference>
<dbReference type="PROSITE" id="PS50837">
    <property type="entry name" value="NACHT"/>
    <property type="match status" value="1"/>
</dbReference>
<dbReference type="Proteomes" id="UP001152795">
    <property type="component" value="Unassembled WGS sequence"/>
</dbReference>
<reference evidence="1" key="1">
    <citation type="submission" date="2020-04" db="EMBL/GenBank/DDBJ databases">
        <authorList>
            <person name="Alioto T."/>
            <person name="Alioto T."/>
            <person name="Gomez Garrido J."/>
        </authorList>
    </citation>
    <scope>NUCLEOTIDE SEQUENCE</scope>
    <source>
        <strain evidence="1">A484AB</strain>
    </source>
</reference>
<dbReference type="SUPFAM" id="SSF50978">
    <property type="entry name" value="WD40 repeat-like"/>
    <property type="match status" value="1"/>
</dbReference>
<dbReference type="PROSITE" id="PS50294">
    <property type="entry name" value="WD_REPEATS_REGION"/>
    <property type="match status" value="1"/>
</dbReference>
<gene>
    <name evidence="1" type="ORF">PACLA_8A004538</name>
</gene>
<proteinExistence type="predicted"/>
<dbReference type="SUPFAM" id="SSF51004">
    <property type="entry name" value="C-terminal (heme d1) domain of cytochrome cd1-nitrite reductase"/>
    <property type="match status" value="1"/>
</dbReference>
<dbReference type="InterPro" id="IPR001680">
    <property type="entry name" value="WD40_rpt"/>
</dbReference>
<keyword evidence="2" id="KW-1185">Reference proteome</keyword>
<evidence type="ECO:0000313" key="2">
    <source>
        <dbReference type="Proteomes" id="UP001152795"/>
    </source>
</evidence>
<sequence>MASVDLQEKANFTRLSRLLVDKGTEALKTTLDAIHPPASLPAVLAANRTSLLKLKPRVINDSQWDLLYPPSSNPSDSNTFDVTLLTVLFRNICGLPKTGWDAIPVETDRSMQANIVRIKTYRNKVYAHVTSTQVDNTTFESLWSKISQALVELNIPQNEVDELKIRALGPEEEVYVRILRDWKLQEESLKDDVTSIKRSVNRLTQITEAGIQKLCQSALEEVPKKANLEKNRDKENEDLLRKLAKHNFKSKIRSKVKFFLPGTRQWLLKELDKWLIGNEHESKILVLTAGPGFGKSVFAAKVCEDFKKKGKLAACHFCDFSDSNLRNPMMMLQSLASQMCENVVGFKEKLLDQLQRPHQVRSLKDAFGIYLQNPLDELEVREPSLVVIDGLDESATDDKNEIVNLIAGYFPDLPDCIKVLVTSRPEISLEKLSGLLKINIKNDNVKNNSDLKMYLKSCLPSLPDRKEESPVFQMLVEMCEGSFLYAFFAQSELQKRDDLDKVKFDEIIKFVPKGLDSIYEAYFKRLEAELKAIMPGNLDVLRVLEMLVACEGPLPLTFVARAFGLASDCRETKNIINKVNMAVSCLLYVSDDLVTVFHKTVIDWLLAKGYKDHEYTVKVSDGNKSLWLICEQIFEDIKKSVCSGHDVNLASDAKYAVKDGLRNLLACNMKERFFWLVDVVIIHFSSTYFGETEMLTLWSDILRVDAVMNDELRARISWHILVMDFLLRFRPNFDVPNMSSIQSFYLQCVLTHSPKGYFNDQEKKIAELLLSKVLRFVDITCNHEVEVMPLAIWYLYPRRPGLAAFGFSTNMTMATIADGDGKISVVRMPGLVEIFHYFSEFKECSCCIFAPDDSFVLFGKLKTVLNIAERKEVPFFQRNEETFTSCAFSPNGKRLVTANGSSTIKLWDVAKQNLLSLLCAEIPVKWCSFSSKGLFIIADRRVDDFIQFNDEDLFCSWNAITLQRNDERVLPETSCKEQKAFRSKLCKRCFLPAFERLPISKRLYVERCMASDGRKIPYSTCSTGIYNGVECIFALQQQILGVIENTHFTTLAAWKCIDHISFDQFFWRPPKITKSEGDMWLFASPEKLMVFRTLVPKCPTKVLWSSFFPDGSRLATCSSDGCINIWNVDTRQVEQLFKSNQDESPFACWWSKEFLFVLFSFCDRIFSLLKYPMDVNLKILFSQSKQVPLGHLVGAIVSLSAVVDFSEGFLIFECGEKKHVKVLDVNRVGKPREVILPGIELQMSISVSPGASFVLGYGKYNYYIWKINAEEAGVYEIFFTSSATRGPSDSVFCFSSDSKVAVVASGEVDYLEQSQIIDLDSGYHKRVFFNPTCDSNYKLFCINKYRIIIIASHQCIEILDMDSGAILDSPSLQGYLTWQFLIQTKLSPNETTLAFPTINGDMEFLRLSIPQNPLLSSIKDKAAIKWDKCMKEFVYF</sequence>
<dbReference type="InterPro" id="IPR027417">
    <property type="entry name" value="P-loop_NTPase"/>
</dbReference>
<dbReference type="PANTHER" id="PTHR10039">
    <property type="entry name" value="AMELOGENIN"/>
    <property type="match status" value="1"/>
</dbReference>
<comment type="caution">
    <text evidence="1">The sequence shown here is derived from an EMBL/GenBank/DDBJ whole genome shotgun (WGS) entry which is preliminary data.</text>
</comment>
<name>A0A6S7IE51_PARCT</name>